<dbReference type="STRING" id="1850252.LPB136_01000"/>
<gene>
    <name evidence="3" type="ORF">LPB136_01000</name>
</gene>
<keyword evidence="1" id="KW-0732">Signal</keyword>
<dbReference type="OrthoDB" id="9813910at2"/>
<sequence>MSFTKHIFVFCFLCCSLFANAQIDTTAIKIKELSIQEGIYNPLSPSKAAFYSAVFPGGGQIYNKKYWKAPLVWAAIGTATYFYIDNGNEYDRYRTAFKLRAQGLQDEFTRDDGSLILSTASLESAQTTLRKNRDLSLLTGILLYVLQIVEASVNAHLLQFNTDDNLSIRPTFQPDKMLVEAPKVGLSLKYSF</sequence>
<dbReference type="Pfam" id="PF18935">
    <property type="entry name" value="DUF5683"/>
    <property type="match status" value="1"/>
</dbReference>
<reference evidence="3 4" key="1">
    <citation type="submission" date="2016-11" db="EMBL/GenBank/DDBJ databases">
        <title>Tenacibaculum sp. LPB0136, isolated from marine environment.</title>
        <authorList>
            <person name="Kim E."/>
            <person name="Yi H."/>
        </authorList>
    </citation>
    <scope>NUCLEOTIDE SEQUENCE [LARGE SCALE GENOMIC DNA]</scope>
    <source>
        <strain evidence="3 4">LPB0136</strain>
    </source>
</reference>
<proteinExistence type="predicted"/>
<dbReference type="InterPro" id="IPR043738">
    <property type="entry name" value="DUF5683"/>
</dbReference>
<feature type="domain" description="DUF5683" evidence="2">
    <location>
        <begin position="42"/>
        <end position="192"/>
    </location>
</feature>
<feature type="chain" id="PRO_5012340340" description="DUF5683 domain-containing protein" evidence="1">
    <location>
        <begin position="22"/>
        <end position="192"/>
    </location>
</feature>
<evidence type="ECO:0000313" key="4">
    <source>
        <dbReference type="Proteomes" id="UP000181898"/>
    </source>
</evidence>
<feature type="signal peptide" evidence="1">
    <location>
        <begin position="1"/>
        <end position="21"/>
    </location>
</feature>
<dbReference type="KEGG" id="ten:LPB136_01000"/>
<evidence type="ECO:0000256" key="1">
    <source>
        <dbReference type="SAM" id="SignalP"/>
    </source>
</evidence>
<organism evidence="3 4">
    <name type="scientific">Tenacibaculum todarodis</name>
    <dbReference type="NCBI Taxonomy" id="1850252"/>
    <lineage>
        <taxon>Bacteria</taxon>
        <taxon>Pseudomonadati</taxon>
        <taxon>Bacteroidota</taxon>
        <taxon>Flavobacteriia</taxon>
        <taxon>Flavobacteriales</taxon>
        <taxon>Flavobacteriaceae</taxon>
        <taxon>Tenacibaculum</taxon>
    </lineage>
</organism>
<accession>A0A1L3JFY5</accession>
<name>A0A1L3JFY5_9FLAO</name>
<dbReference type="EMBL" id="CP018155">
    <property type="protein sequence ID" value="APG64032.1"/>
    <property type="molecule type" value="Genomic_DNA"/>
</dbReference>
<evidence type="ECO:0000313" key="3">
    <source>
        <dbReference type="EMBL" id="APG64032.1"/>
    </source>
</evidence>
<evidence type="ECO:0000259" key="2">
    <source>
        <dbReference type="Pfam" id="PF18935"/>
    </source>
</evidence>
<dbReference type="RefSeq" id="WP_072554354.1">
    <property type="nucleotide sequence ID" value="NZ_CP018155.1"/>
</dbReference>
<dbReference type="AlphaFoldDB" id="A0A1L3JFY5"/>
<dbReference type="Proteomes" id="UP000181898">
    <property type="component" value="Chromosome"/>
</dbReference>
<protein>
    <recommendedName>
        <fullName evidence="2">DUF5683 domain-containing protein</fullName>
    </recommendedName>
</protein>
<keyword evidence="4" id="KW-1185">Reference proteome</keyword>